<dbReference type="RefSeq" id="WP_217745067.1">
    <property type="nucleotide sequence ID" value="NZ_JAHOEI010000081.1"/>
</dbReference>
<dbReference type="Proteomes" id="UP001196765">
    <property type="component" value="Unassembled WGS sequence"/>
</dbReference>
<accession>A0AAW4N202</accession>
<protein>
    <recommendedName>
        <fullName evidence="3">DNA-binding protein</fullName>
    </recommendedName>
</protein>
<dbReference type="EMBL" id="JAHOEI010000081">
    <property type="protein sequence ID" value="MBV3388907.1"/>
    <property type="molecule type" value="Genomic_DNA"/>
</dbReference>
<proteinExistence type="predicted"/>
<name>A0AAW4N202_9BACT</name>
<organism evidence="1 2">
    <name type="scientific">Segatella copri</name>
    <dbReference type="NCBI Taxonomy" id="165179"/>
    <lineage>
        <taxon>Bacteria</taxon>
        <taxon>Pseudomonadati</taxon>
        <taxon>Bacteroidota</taxon>
        <taxon>Bacteroidia</taxon>
        <taxon>Bacteroidales</taxon>
        <taxon>Prevotellaceae</taxon>
        <taxon>Segatella</taxon>
    </lineage>
</organism>
<evidence type="ECO:0000313" key="1">
    <source>
        <dbReference type="EMBL" id="MBV3388907.1"/>
    </source>
</evidence>
<gene>
    <name evidence="1" type="ORF">KSW82_14355</name>
</gene>
<evidence type="ECO:0000313" key="2">
    <source>
        <dbReference type="Proteomes" id="UP001196765"/>
    </source>
</evidence>
<comment type="caution">
    <text evidence="1">The sequence shown here is derived from an EMBL/GenBank/DDBJ whole genome shotgun (WGS) entry which is preliminary data.</text>
</comment>
<sequence length="71" mass="8089">MTNENVKSVVLISDKTGEEFKFASRCEAAKFLGVGYSYLKQYLKKGRGHLVKKGYYVELLPQEPVKENALF</sequence>
<reference evidence="1" key="1">
    <citation type="submission" date="2021-06" db="EMBL/GenBank/DDBJ databases">
        <title>Collection of gut derived symbiotic bacterial strains cultured from healthy donors.</title>
        <authorList>
            <person name="Lin H."/>
            <person name="Littmann E."/>
            <person name="Pamer E.G."/>
        </authorList>
    </citation>
    <scope>NUCLEOTIDE SEQUENCE</scope>
    <source>
        <strain evidence="1">MSK.21.74</strain>
    </source>
</reference>
<evidence type="ECO:0008006" key="3">
    <source>
        <dbReference type="Google" id="ProtNLM"/>
    </source>
</evidence>
<dbReference type="AlphaFoldDB" id="A0AAW4N202"/>